<dbReference type="EMBL" id="CP043641">
    <property type="protein sequence ID" value="QNE33690.1"/>
    <property type="molecule type" value="Genomic_DNA"/>
</dbReference>
<dbReference type="Gene3D" id="3.40.50.720">
    <property type="entry name" value="NAD(P)-binding Rossmann-like Domain"/>
    <property type="match status" value="1"/>
</dbReference>
<dbReference type="Proteomes" id="UP000515511">
    <property type="component" value="Chromosome"/>
</dbReference>
<dbReference type="SUPFAM" id="SSF48179">
    <property type="entry name" value="6-phosphogluconate dehydrogenase C-terminal domain-like"/>
    <property type="match status" value="1"/>
</dbReference>
<comment type="similarity">
    <text evidence="1">Belongs to the mannitol dehydrogenase family.</text>
</comment>
<feature type="domain" description="Mannitol dehydrogenase N-terminal" evidence="7">
    <location>
        <begin position="17"/>
        <end position="244"/>
    </location>
</feature>
<dbReference type="KEGG" id="lse:F1C12_00020"/>
<dbReference type="GO" id="GO:0019594">
    <property type="term" value="P:mannitol metabolic process"/>
    <property type="evidence" value="ECO:0007669"/>
    <property type="project" value="InterPro"/>
</dbReference>
<gene>
    <name evidence="9" type="ORF">F1C12_00020</name>
</gene>
<dbReference type="GO" id="GO:0008926">
    <property type="term" value="F:mannitol-1-phosphate 5-dehydrogenase activity"/>
    <property type="evidence" value="ECO:0007669"/>
    <property type="project" value="UniProtKB-EC"/>
</dbReference>
<evidence type="ECO:0000256" key="2">
    <source>
        <dbReference type="ARBA" id="ARBA00012939"/>
    </source>
</evidence>
<dbReference type="PROSITE" id="PS00974">
    <property type="entry name" value="MANNITOL_DHGENASE"/>
    <property type="match status" value="1"/>
</dbReference>
<evidence type="ECO:0000313" key="9">
    <source>
        <dbReference type="EMBL" id="QNE33690.1"/>
    </source>
</evidence>
<dbReference type="InterPro" id="IPR008927">
    <property type="entry name" value="6-PGluconate_DH-like_C_sf"/>
</dbReference>
<dbReference type="AlphaFoldDB" id="A0A7G6Y5C5"/>
<organism evidence="9 10">
    <name type="scientific">Leifsonia shinshuensis</name>
    <dbReference type="NCBI Taxonomy" id="150026"/>
    <lineage>
        <taxon>Bacteria</taxon>
        <taxon>Bacillati</taxon>
        <taxon>Actinomycetota</taxon>
        <taxon>Actinomycetes</taxon>
        <taxon>Micrococcales</taxon>
        <taxon>Microbacteriaceae</taxon>
        <taxon>Leifsonia</taxon>
    </lineage>
</organism>
<dbReference type="RefSeq" id="WP_185276857.1">
    <property type="nucleotide sequence ID" value="NZ_CP043641.1"/>
</dbReference>
<evidence type="ECO:0000259" key="7">
    <source>
        <dbReference type="Pfam" id="PF01232"/>
    </source>
</evidence>
<dbReference type="Pfam" id="PF08125">
    <property type="entry name" value="Mannitol_dh_C"/>
    <property type="match status" value="1"/>
</dbReference>
<keyword evidence="4" id="KW-0560">Oxidoreductase</keyword>
<dbReference type="InterPro" id="IPR023027">
    <property type="entry name" value="Mannitol_DH_CS"/>
</dbReference>
<dbReference type="InterPro" id="IPR013131">
    <property type="entry name" value="Mannitol_DH_N"/>
</dbReference>
<evidence type="ECO:0000259" key="8">
    <source>
        <dbReference type="Pfam" id="PF08125"/>
    </source>
</evidence>
<dbReference type="Pfam" id="PF01232">
    <property type="entry name" value="Mannitol_dh"/>
    <property type="match status" value="1"/>
</dbReference>
<dbReference type="PANTHER" id="PTHR43362:SF1">
    <property type="entry name" value="MANNITOL DEHYDROGENASE 2-RELATED"/>
    <property type="match status" value="1"/>
</dbReference>
<evidence type="ECO:0000256" key="3">
    <source>
        <dbReference type="ARBA" id="ARBA00016219"/>
    </source>
</evidence>
<name>A0A7G6Y5C5_9MICO</name>
<comment type="catalytic activity">
    <reaction evidence="6">
        <text>D-mannitol 1-phosphate + NAD(+) = beta-D-fructose 6-phosphate + NADH + H(+)</text>
        <dbReference type="Rhea" id="RHEA:19661"/>
        <dbReference type="ChEBI" id="CHEBI:15378"/>
        <dbReference type="ChEBI" id="CHEBI:57540"/>
        <dbReference type="ChEBI" id="CHEBI:57634"/>
        <dbReference type="ChEBI" id="CHEBI:57945"/>
        <dbReference type="ChEBI" id="CHEBI:61381"/>
        <dbReference type="EC" id="1.1.1.17"/>
    </reaction>
</comment>
<dbReference type="EC" id="1.1.1.17" evidence="2"/>
<evidence type="ECO:0000256" key="1">
    <source>
        <dbReference type="ARBA" id="ARBA00006541"/>
    </source>
</evidence>
<evidence type="ECO:0000256" key="5">
    <source>
        <dbReference type="ARBA" id="ARBA00023027"/>
    </source>
</evidence>
<proteinExistence type="inferred from homology"/>
<keyword evidence="5" id="KW-0520">NAD</keyword>
<reference evidence="10" key="1">
    <citation type="submission" date="2019-09" db="EMBL/GenBank/DDBJ databases">
        <title>Antimicrobial potential of Antarctic Bacteria.</title>
        <authorList>
            <person name="Benaud N."/>
            <person name="Edwards R.J."/>
            <person name="Ferrari B.C."/>
        </authorList>
    </citation>
    <scope>NUCLEOTIDE SEQUENCE [LARGE SCALE GENOMIC DNA]</scope>
    <source>
        <strain evidence="10">INR9</strain>
    </source>
</reference>
<dbReference type="SUPFAM" id="SSF51735">
    <property type="entry name" value="NAD(P)-binding Rossmann-fold domains"/>
    <property type="match status" value="1"/>
</dbReference>
<dbReference type="Gene3D" id="1.10.1040.10">
    <property type="entry name" value="N-(1-d-carboxylethyl)-l-norvaline Dehydrogenase, domain 2"/>
    <property type="match status" value="1"/>
</dbReference>
<dbReference type="InterPro" id="IPR050988">
    <property type="entry name" value="Mannitol_DH/Oxidoreductase"/>
</dbReference>
<evidence type="ECO:0000256" key="4">
    <source>
        <dbReference type="ARBA" id="ARBA00023002"/>
    </source>
</evidence>
<dbReference type="PANTHER" id="PTHR43362">
    <property type="entry name" value="MANNITOL DEHYDROGENASE DSF1-RELATED"/>
    <property type="match status" value="1"/>
</dbReference>
<dbReference type="InterPro" id="IPR013328">
    <property type="entry name" value="6PGD_dom2"/>
</dbReference>
<dbReference type="InterPro" id="IPR013118">
    <property type="entry name" value="Mannitol_DH_C"/>
</dbReference>
<dbReference type="InterPro" id="IPR036291">
    <property type="entry name" value="NAD(P)-bd_dom_sf"/>
</dbReference>
<protein>
    <recommendedName>
        <fullName evidence="3">Mannitol-1-phosphate 5-dehydrogenase</fullName>
        <ecNumber evidence="2">1.1.1.17</ecNumber>
    </recommendedName>
</protein>
<dbReference type="InterPro" id="IPR000669">
    <property type="entry name" value="Mannitol_DH"/>
</dbReference>
<feature type="domain" description="Mannitol dehydrogenase C-terminal" evidence="8">
    <location>
        <begin position="253"/>
        <end position="413"/>
    </location>
</feature>
<evidence type="ECO:0000256" key="6">
    <source>
        <dbReference type="ARBA" id="ARBA00048615"/>
    </source>
</evidence>
<accession>A0A7G6Y5C5</accession>
<sequence length="441" mass="46464">MTHGSIGSARQVRHPVRVAHLGLGAFHRAHQAWYTQRANDATEAEGMGGDGWGIASFTGRSPDAARVLAAQDAVYTLIERGPDGDAATVVEALSSVHDGADAEAWRRVLADPQVGVLTLTVTEAGYRPGSTAPPRVLDGLRARFEGGAGGIAVVSCDNLPDNGAVIRDAVLALADPGSELDAWIRAEVSFVSSMVDRITPATTDADRETALRLTGLEDAAPVVTEPFAEWVLAGDFPAGRPAWEAAGAQFVDDIAPYERRKLWLLNAGHSLLAYHGLAAGHRTVADAVADPALSAELERLWNEQRTELPFDDATVDDALDALRSRFGNARIEHRLAQIASDGSQKLGPRIVDPLRARLASGREPGAAQLGVLAAWSRHLGGPDVRDAGADELVAALRDARTPHDRAAAVLAALAPDLTDLTEPLAERIAAGDPATHQGAHV</sequence>
<dbReference type="PRINTS" id="PR00084">
    <property type="entry name" value="MTLDHDRGNASE"/>
</dbReference>
<evidence type="ECO:0000313" key="10">
    <source>
        <dbReference type="Proteomes" id="UP000515511"/>
    </source>
</evidence>